<dbReference type="Proteomes" id="UP000054047">
    <property type="component" value="Unassembled WGS sequence"/>
</dbReference>
<feature type="region of interest" description="Disordered" evidence="1">
    <location>
        <begin position="1"/>
        <end position="40"/>
    </location>
</feature>
<dbReference type="AlphaFoldDB" id="A0A0C2BGI0"/>
<feature type="non-terminal residue" evidence="2">
    <location>
        <position position="144"/>
    </location>
</feature>
<sequence length="144" mass="16441">TTMKAKGSKIKKVSKKPISKLGRKRKALEEADVLSSDGDDFPVIDEQEIEQKASTMQILNDNESDDEGDSDKELQIALREGLLKTDRLNYIVPAKRPIINKTAEMREKITQFAKKLPWIETVDVTTKSTLTKEMINNDFEREMQ</sequence>
<feature type="non-terminal residue" evidence="2">
    <location>
        <position position="1"/>
    </location>
</feature>
<reference evidence="2 3" key="1">
    <citation type="submission" date="2013-12" db="EMBL/GenBank/DDBJ databases">
        <title>Draft genome of the parsitic nematode Ancylostoma duodenale.</title>
        <authorList>
            <person name="Mitreva M."/>
        </authorList>
    </citation>
    <scope>NUCLEOTIDE SEQUENCE [LARGE SCALE GENOMIC DNA]</scope>
    <source>
        <strain evidence="2 3">Zhejiang</strain>
    </source>
</reference>
<evidence type="ECO:0000256" key="1">
    <source>
        <dbReference type="SAM" id="MobiDB-lite"/>
    </source>
</evidence>
<evidence type="ECO:0000313" key="3">
    <source>
        <dbReference type="Proteomes" id="UP000054047"/>
    </source>
</evidence>
<evidence type="ECO:0000313" key="2">
    <source>
        <dbReference type="EMBL" id="KIH42843.1"/>
    </source>
</evidence>
<keyword evidence="3" id="KW-1185">Reference proteome</keyword>
<feature type="compositionally biased region" description="Basic residues" evidence="1">
    <location>
        <begin position="1"/>
        <end position="26"/>
    </location>
</feature>
<organism evidence="2 3">
    <name type="scientific">Ancylostoma duodenale</name>
    <dbReference type="NCBI Taxonomy" id="51022"/>
    <lineage>
        <taxon>Eukaryota</taxon>
        <taxon>Metazoa</taxon>
        <taxon>Ecdysozoa</taxon>
        <taxon>Nematoda</taxon>
        <taxon>Chromadorea</taxon>
        <taxon>Rhabditida</taxon>
        <taxon>Rhabditina</taxon>
        <taxon>Rhabditomorpha</taxon>
        <taxon>Strongyloidea</taxon>
        <taxon>Ancylostomatidae</taxon>
        <taxon>Ancylostomatinae</taxon>
        <taxon>Ancylostoma</taxon>
    </lineage>
</organism>
<accession>A0A0C2BGI0</accession>
<proteinExistence type="predicted"/>
<dbReference type="OrthoDB" id="443772at2759"/>
<protein>
    <submittedName>
        <fullName evidence="2">Uncharacterized protein</fullName>
    </submittedName>
</protein>
<name>A0A0C2BGI0_9BILA</name>
<gene>
    <name evidence="2" type="ORF">ANCDUO_27167</name>
</gene>
<dbReference type="EMBL" id="KN791992">
    <property type="protein sequence ID" value="KIH42843.1"/>
    <property type="molecule type" value="Genomic_DNA"/>
</dbReference>